<feature type="coiled-coil region" evidence="1">
    <location>
        <begin position="84"/>
        <end position="111"/>
    </location>
</feature>
<sequence length="112" mass="12995">MRTVGLKLESSVFTATMAKIIRKYQELPISQIKQIVSNNDYVYKCDIIRANGIKTLLHVKKDLSKEGINSYIYVEGKLTSEEYLNNLLVSYKQTEEQVEEEMDREALLEDDE</sequence>
<organism evidence="2 4">
    <name type="scientific">Ruminococcus bicirculans</name>
    <name type="common">ex Wegman et al. 2014</name>
    <dbReference type="NCBI Taxonomy" id="1160721"/>
    <lineage>
        <taxon>Bacteria</taxon>
        <taxon>Bacillati</taxon>
        <taxon>Bacillota</taxon>
        <taxon>Clostridia</taxon>
        <taxon>Eubacteriales</taxon>
        <taxon>Oscillospiraceae</taxon>
        <taxon>Ruminococcus</taxon>
    </lineage>
</organism>
<comment type="caution">
    <text evidence="2">The sequence shown here is derived from an EMBL/GenBank/DDBJ whole genome shotgun (WGS) entry which is preliminary data.</text>
</comment>
<proteinExistence type="predicted"/>
<dbReference type="Proteomes" id="UP001206236">
    <property type="component" value="Unassembled WGS sequence"/>
</dbReference>
<accession>A0AAW5KLK1</accession>
<gene>
    <name evidence="2" type="ORF">NE632_09275</name>
    <name evidence="3" type="ORF">PNV70_15175</name>
</gene>
<evidence type="ECO:0000313" key="4">
    <source>
        <dbReference type="Proteomes" id="UP001206236"/>
    </source>
</evidence>
<reference evidence="3" key="2">
    <citation type="submission" date="2023-01" db="EMBL/GenBank/DDBJ databases">
        <title>Human gut microbiome strain richness.</title>
        <authorList>
            <person name="Chen-Liaw A."/>
        </authorList>
    </citation>
    <scope>NUCLEOTIDE SEQUENCE</scope>
    <source>
        <strain evidence="3">D59st1_B8_D59t2_181005</strain>
    </source>
</reference>
<keyword evidence="1" id="KW-0175">Coiled coil</keyword>
<dbReference type="AlphaFoldDB" id="A0AAW5KLK1"/>
<dbReference type="RefSeq" id="WP_117878352.1">
    <property type="nucleotide sequence ID" value="NZ_DAWEQM010000047.1"/>
</dbReference>
<evidence type="ECO:0000313" key="2">
    <source>
        <dbReference type="EMBL" id="MCQ5153500.1"/>
    </source>
</evidence>
<dbReference type="EMBL" id="JAQMLS010000028">
    <property type="protein sequence ID" value="MDB8743396.1"/>
    <property type="molecule type" value="Genomic_DNA"/>
</dbReference>
<reference evidence="2" key="1">
    <citation type="submission" date="2022-06" db="EMBL/GenBank/DDBJ databases">
        <title>Isolation of gut microbiota from human fecal samples.</title>
        <authorList>
            <person name="Pamer E.G."/>
            <person name="Barat B."/>
            <person name="Waligurski E."/>
            <person name="Medina S."/>
            <person name="Paddock L."/>
            <person name="Mostad J."/>
        </authorList>
    </citation>
    <scope>NUCLEOTIDE SEQUENCE</scope>
    <source>
        <strain evidence="2">DFI.5.57</strain>
    </source>
</reference>
<dbReference type="EMBL" id="JANGCN010000019">
    <property type="protein sequence ID" value="MCQ5153500.1"/>
    <property type="molecule type" value="Genomic_DNA"/>
</dbReference>
<name>A0AAW5KLK1_9FIRM</name>
<evidence type="ECO:0000313" key="3">
    <source>
        <dbReference type="EMBL" id="MDB8743396.1"/>
    </source>
</evidence>
<protein>
    <submittedName>
        <fullName evidence="2">Uncharacterized protein</fullName>
    </submittedName>
</protein>
<evidence type="ECO:0000256" key="1">
    <source>
        <dbReference type="SAM" id="Coils"/>
    </source>
</evidence>
<dbReference type="Proteomes" id="UP001211421">
    <property type="component" value="Unassembled WGS sequence"/>
</dbReference>